<name>A0A556PQU6_9BACI</name>
<keyword evidence="3" id="KW-1185">Reference proteome</keyword>
<feature type="domain" description="DUF3870" evidence="1">
    <location>
        <begin position="5"/>
        <end position="98"/>
    </location>
</feature>
<comment type="caution">
    <text evidence="2">The sequence shown here is derived from an EMBL/GenBank/DDBJ whole genome shotgun (WGS) entry which is preliminary data.</text>
</comment>
<protein>
    <submittedName>
        <fullName evidence="2">DUF3870 domain-containing protein</fullName>
    </submittedName>
</protein>
<dbReference type="RefSeq" id="WP_144087919.1">
    <property type="nucleotide sequence ID" value="NZ_VMHE01000003.1"/>
</dbReference>
<dbReference type="InterPro" id="IPR024617">
    <property type="entry name" value="DUF3870"/>
</dbReference>
<evidence type="ECO:0000313" key="3">
    <source>
        <dbReference type="Proteomes" id="UP000316425"/>
    </source>
</evidence>
<dbReference type="OrthoDB" id="7061730at2"/>
<gene>
    <name evidence="2" type="ORF">FPQ13_03430</name>
</gene>
<evidence type="ECO:0000313" key="2">
    <source>
        <dbReference type="EMBL" id="TSJ66756.1"/>
    </source>
</evidence>
<dbReference type="Proteomes" id="UP000316425">
    <property type="component" value="Unassembled WGS sequence"/>
</dbReference>
<dbReference type="AlphaFoldDB" id="A0A556PQU6"/>
<organism evidence="2 3">
    <name type="scientific">Allobacillus salarius</name>
    <dbReference type="NCBI Taxonomy" id="1955272"/>
    <lineage>
        <taxon>Bacteria</taxon>
        <taxon>Bacillati</taxon>
        <taxon>Bacillota</taxon>
        <taxon>Bacilli</taxon>
        <taxon>Bacillales</taxon>
        <taxon>Bacillaceae</taxon>
        <taxon>Allobacillus</taxon>
    </lineage>
</organism>
<sequence>MNTYFVAGHAKLPAGMAAQTIYETLTVTAELDKNHGVVIEVSCTLATEHGRDFISRILRGYCLEDGIDEPVRLIKEHYLGKAGSALATAVKDLYKQYEQQKQ</sequence>
<reference evidence="2 3" key="1">
    <citation type="submission" date="2019-07" db="EMBL/GenBank/DDBJ databases">
        <title>Allobacillus sp. nov. SKP isolated from shrimp paste of Euphausiacea.</title>
        <authorList>
            <person name="Kanchanasin P."/>
            <person name="Tanasupawat S."/>
            <person name="Shi W."/>
            <person name="Wu L."/>
            <person name="Ma J."/>
        </authorList>
    </citation>
    <scope>NUCLEOTIDE SEQUENCE [LARGE SCALE GENOMIC DNA]</scope>
    <source>
        <strain evidence="2 3">SKP4-8</strain>
    </source>
</reference>
<dbReference type="Pfam" id="PF12986">
    <property type="entry name" value="DUF3870"/>
    <property type="match status" value="1"/>
</dbReference>
<dbReference type="EMBL" id="VMHE01000003">
    <property type="protein sequence ID" value="TSJ66756.1"/>
    <property type="molecule type" value="Genomic_DNA"/>
</dbReference>
<proteinExistence type="predicted"/>
<evidence type="ECO:0000259" key="1">
    <source>
        <dbReference type="Pfam" id="PF12986"/>
    </source>
</evidence>
<accession>A0A556PQU6</accession>